<evidence type="ECO:0000313" key="8">
    <source>
        <dbReference type="Proteomes" id="UP000567922"/>
    </source>
</evidence>
<dbReference type="InterPro" id="IPR013525">
    <property type="entry name" value="ABC2_TM"/>
</dbReference>
<comment type="caution">
    <text evidence="7">The sequence shown here is derived from an EMBL/GenBank/DDBJ whole genome shotgun (WGS) entry which is preliminary data.</text>
</comment>
<dbReference type="Pfam" id="PF12698">
    <property type="entry name" value="ABC2_membrane_3"/>
    <property type="match status" value="1"/>
</dbReference>
<feature type="transmembrane region" description="Helical" evidence="5">
    <location>
        <begin position="423"/>
        <end position="443"/>
    </location>
</feature>
<name>A0A839RPT3_9ACTN</name>
<evidence type="ECO:0000256" key="3">
    <source>
        <dbReference type="ARBA" id="ARBA00022989"/>
    </source>
</evidence>
<comment type="subcellular location">
    <subcellularLocation>
        <location evidence="1">Membrane</location>
        <topology evidence="1">Multi-pass membrane protein</topology>
    </subcellularLocation>
</comment>
<gene>
    <name evidence="7" type="ORF">FHU29_002856</name>
</gene>
<dbReference type="InterPro" id="IPR017500">
    <property type="entry name" value="Phage_infect_YhgE_N"/>
</dbReference>
<evidence type="ECO:0000313" key="7">
    <source>
        <dbReference type="EMBL" id="MBB3038407.1"/>
    </source>
</evidence>
<dbReference type="EMBL" id="JACHWS010000002">
    <property type="protein sequence ID" value="MBB3038407.1"/>
    <property type="molecule type" value="Genomic_DNA"/>
</dbReference>
<evidence type="ECO:0000256" key="2">
    <source>
        <dbReference type="ARBA" id="ARBA00022692"/>
    </source>
</evidence>
<dbReference type="NCBIfam" id="TIGR03057">
    <property type="entry name" value="xxxLxxG_by_4"/>
    <property type="match status" value="5"/>
</dbReference>
<evidence type="ECO:0000256" key="5">
    <source>
        <dbReference type="SAM" id="Phobius"/>
    </source>
</evidence>
<dbReference type="InterPro" id="IPR023908">
    <property type="entry name" value="xxxLxxG_rpt"/>
</dbReference>
<dbReference type="AlphaFoldDB" id="A0A839RPT3"/>
<dbReference type="InterPro" id="IPR051328">
    <property type="entry name" value="T7SS_ABC-Transporter"/>
</dbReference>
<dbReference type="PANTHER" id="PTHR43077">
    <property type="entry name" value="TRANSPORT PERMEASE YVFS-RELATED"/>
    <property type="match status" value="1"/>
</dbReference>
<proteinExistence type="predicted"/>
<organism evidence="7 8">
    <name type="scientific">Hoyosella altamirensis</name>
    <dbReference type="NCBI Taxonomy" id="616997"/>
    <lineage>
        <taxon>Bacteria</taxon>
        <taxon>Bacillati</taxon>
        <taxon>Actinomycetota</taxon>
        <taxon>Actinomycetes</taxon>
        <taxon>Mycobacteriales</taxon>
        <taxon>Hoyosellaceae</taxon>
        <taxon>Hoyosella</taxon>
    </lineage>
</organism>
<keyword evidence="2 5" id="KW-0812">Transmembrane</keyword>
<feature type="transmembrane region" description="Helical" evidence="5">
    <location>
        <begin position="498"/>
        <end position="517"/>
    </location>
</feature>
<dbReference type="GO" id="GO:0140359">
    <property type="term" value="F:ABC-type transporter activity"/>
    <property type="evidence" value="ECO:0007669"/>
    <property type="project" value="InterPro"/>
</dbReference>
<feature type="transmembrane region" description="Helical" evidence="5">
    <location>
        <begin position="524"/>
        <end position="546"/>
    </location>
</feature>
<dbReference type="Proteomes" id="UP000567922">
    <property type="component" value="Unassembled WGS sequence"/>
</dbReference>
<protein>
    <submittedName>
        <fullName evidence="7">Putative membrane protein</fullName>
    </submittedName>
</protein>
<sequence length="632" mass="64154">MRIVLSLVITLPLAFAALFMWAMWNPTEKLKHLPVALVNSDQPAGEGDDTIRAGDEIVKTLLDGGALDWQVVDAEQAAEGLRAADYYFTVEIPENFSSTLSGLSNGVTDPASIRVTYNDNNTTMASTVGARVMATLNAAVLKSTSSRAVGTVLTGMNDLGGGIRDAADGAGRLADGTGQLTGGVDQVADGVTGQLAPGVSEARAGGVRLADGAEQLADGLVRLQNGTGELGDGAQRLSDGLNTLAGTVDPDGTLAGRVAALQNQLATLPDPVGSEGAAILGKVEQLLDGIAQLNAGSAELARQLNDPAAQYRSGVDTLTVGGGELATGARTLADGLGRIEAGVGQLAANLPRLQDGARQLNDGAGQLADGLGAGAQRVPDLGDDAARTQLASLVSTPVALDANNVADKTVAGTSKLGPGAVPVLLAISSALVALLVWMSFRASGEDRGAVLSGGAHPKRPVRRLLAVTAVSLTAMAALATVVWSVVTPAPAPASFGQVIVVVAAATLMSVALTGAAFRIFGYAAGILVTLAVWMLQVFSFGGVWMLETIPAPLRALHPIAPMSYTRDGLIAAFNGSPGFASAVATMVGITLLGLAAQYLAHRRHAARLGNQLDMSVSPAEPAELVTVGASER</sequence>
<feature type="transmembrane region" description="Helical" evidence="5">
    <location>
        <begin position="464"/>
        <end position="486"/>
    </location>
</feature>
<dbReference type="Gene3D" id="3.40.1710.10">
    <property type="entry name" value="abc type-2 transporter like domain"/>
    <property type="match status" value="1"/>
</dbReference>
<keyword evidence="3 5" id="KW-1133">Transmembrane helix</keyword>
<feature type="domain" description="ABC-2 type transporter transmembrane" evidence="6">
    <location>
        <begin position="4"/>
        <end position="141"/>
    </location>
</feature>
<keyword evidence="4 5" id="KW-0472">Membrane</keyword>
<accession>A0A839RPT3</accession>
<keyword evidence="8" id="KW-1185">Reference proteome</keyword>
<evidence type="ECO:0000256" key="1">
    <source>
        <dbReference type="ARBA" id="ARBA00004141"/>
    </source>
</evidence>
<dbReference type="NCBIfam" id="TIGR03061">
    <property type="entry name" value="pip_yhgE_Nterm"/>
    <property type="match status" value="1"/>
</dbReference>
<dbReference type="GO" id="GO:0016020">
    <property type="term" value="C:membrane"/>
    <property type="evidence" value="ECO:0007669"/>
    <property type="project" value="UniProtKB-SubCell"/>
</dbReference>
<feature type="transmembrane region" description="Helical" evidence="5">
    <location>
        <begin position="579"/>
        <end position="600"/>
    </location>
</feature>
<dbReference type="PANTHER" id="PTHR43077:SF5">
    <property type="entry name" value="PHAGE INFECTION PROTEIN"/>
    <property type="match status" value="1"/>
</dbReference>
<evidence type="ECO:0000259" key="6">
    <source>
        <dbReference type="Pfam" id="PF12698"/>
    </source>
</evidence>
<reference evidence="7 8" key="1">
    <citation type="submission" date="2020-08" db="EMBL/GenBank/DDBJ databases">
        <title>Sequencing the genomes of 1000 actinobacteria strains.</title>
        <authorList>
            <person name="Klenk H.-P."/>
        </authorList>
    </citation>
    <scope>NUCLEOTIDE SEQUENCE [LARGE SCALE GENOMIC DNA]</scope>
    <source>
        <strain evidence="7 8">DSM 45258</strain>
    </source>
</reference>
<evidence type="ECO:0000256" key="4">
    <source>
        <dbReference type="ARBA" id="ARBA00023136"/>
    </source>
</evidence>